<dbReference type="GO" id="GO:0036464">
    <property type="term" value="C:cytoplasmic ribonucleoprotein granule"/>
    <property type="evidence" value="ECO:0007669"/>
    <property type="project" value="UniProtKB-ARBA"/>
</dbReference>
<feature type="region of interest" description="Disordered" evidence="3">
    <location>
        <begin position="436"/>
        <end position="456"/>
    </location>
</feature>
<feature type="compositionally biased region" description="Low complexity" evidence="3">
    <location>
        <begin position="296"/>
        <end position="307"/>
    </location>
</feature>
<feature type="compositionally biased region" description="Low complexity" evidence="3">
    <location>
        <begin position="768"/>
        <end position="778"/>
    </location>
</feature>
<feature type="compositionally biased region" description="Basic and acidic residues" evidence="3">
    <location>
        <begin position="261"/>
        <end position="295"/>
    </location>
</feature>
<feature type="compositionally biased region" description="Polar residues" evidence="3">
    <location>
        <begin position="362"/>
        <end position="386"/>
    </location>
</feature>
<dbReference type="PANTHER" id="PTHR12269">
    <property type="entry name" value="EUKARYOTIC TRANSLATION INITIATION FACTOR 4E TRANSPORTER"/>
    <property type="match status" value="1"/>
</dbReference>
<dbReference type="Pfam" id="PF10477">
    <property type="entry name" value="EIF4E-T"/>
    <property type="match status" value="1"/>
</dbReference>
<dbReference type="EMBL" id="KE124923">
    <property type="protein sequence ID" value="EPB74906.1"/>
    <property type="molecule type" value="Genomic_DNA"/>
</dbReference>
<evidence type="ECO:0000256" key="1">
    <source>
        <dbReference type="ARBA" id="ARBA00004496"/>
    </source>
</evidence>
<feature type="region of interest" description="Disordered" evidence="3">
    <location>
        <begin position="753"/>
        <end position="782"/>
    </location>
</feature>
<dbReference type="GO" id="GO:0017148">
    <property type="term" value="P:negative regulation of translation"/>
    <property type="evidence" value="ECO:0007669"/>
    <property type="project" value="TreeGrafter"/>
</dbReference>
<accession>A0A0D6LXS7</accession>
<dbReference type="Proteomes" id="UP000054495">
    <property type="component" value="Unassembled WGS sequence"/>
</dbReference>
<dbReference type="InterPro" id="IPR018862">
    <property type="entry name" value="eIF4E-T"/>
</dbReference>
<feature type="compositionally biased region" description="Basic and acidic residues" evidence="3">
    <location>
        <begin position="838"/>
        <end position="848"/>
    </location>
</feature>
<dbReference type="GO" id="GO:0005634">
    <property type="term" value="C:nucleus"/>
    <property type="evidence" value="ECO:0007669"/>
    <property type="project" value="TreeGrafter"/>
</dbReference>
<feature type="compositionally biased region" description="Polar residues" evidence="3">
    <location>
        <begin position="396"/>
        <end position="412"/>
    </location>
</feature>
<evidence type="ECO:0000256" key="2">
    <source>
        <dbReference type="ARBA" id="ARBA00022490"/>
    </source>
</evidence>
<keyword evidence="2" id="KW-0963">Cytoplasm</keyword>
<evidence type="ECO:0008006" key="6">
    <source>
        <dbReference type="Google" id="ProtNLM"/>
    </source>
</evidence>
<sequence>MSSQSDEENEVHPLVSNLLEQKFIPRTGHGFRYDRDEMIRLSTVPLSMQRPENLSVEFNGEDGKFSPYKWLEHRWEVEGIKNRAPTKKLQDALNAGAMDENAGLSPQRRGFSGGCRAPAEDKGKDGAPSSSGFGGEGGWTGVERDRDRLGTNNAKNWRGGSNGGSEKYSGKSNDFKLPFQRSTGSNVRGAGGSATGSWRSEMKDRGPSLGGGKYSQGKNREDRERGERMPEWADGATTMDDMIELRGFEEPVKKGKKGGNRAKDDKDKEKDKEKKSDARKESLENGKLEKSRSADDSANTAASASRSLGPALPETDAEFAAILGLLDMQDDSTMASLFDKATIVSEDNSSSTTTGSRLSRFFKNNNQTNESAQNARSSNQEESPSANPLLAKIFAQTPSSGGQTPQNTQGNPSMPPTVVGPGGVRAMRLEDLEKAISSKDSRSGSITKGNPLQDPSQQAHLLNRLQNFAKQQEEGAPPSAGGPAAATASGVAPNLGGVFPPGASPFIPPVLPPGAPIVPPALLARMAAENPALVQAHIQAQLHQAMAAQLAAQSNGGVGIPPTHMHDQIRASLLRLQQQQLVAAAAAQGKLGKVRPPTQMIPSSVQRQMNKASTSQPDEAAHRGTRSEQDGSPTHLNDTDALEAAARNNADMLKKMHMQHQYAAMMNAMQGGLPMAAWRPPPPNGNSGVPPNPQAQAQMLMQMAQACFSFVLSDVQQLAHVQQQLRMKQQQQAALAKLMQLQQGHQQAVAAAAGMQVPNAPERSQQNFGSSSSFGAGADLSGPIQSPLEKLLAAAGVQPSQFTGASPDTNSSFQSGSQNVGHGARMPPPSVRPMSLEELERKLTEQTK</sequence>
<reference evidence="4 5" key="1">
    <citation type="submission" date="2013-05" db="EMBL/GenBank/DDBJ databases">
        <title>Draft genome of the parasitic nematode Anyclostoma ceylanicum.</title>
        <authorList>
            <person name="Mitreva M."/>
        </authorList>
    </citation>
    <scope>NUCLEOTIDE SEQUENCE [LARGE SCALE GENOMIC DNA]</scope>
</reference>
<dbReference type="AlphaFoldDB" id="A0A0D6LXS7"/>
<evidence type="ECO:0000313" key="5">
    <source>
        <dbReference type="Proteomes" id="UP000054495"/>
    </source>
</evidence>
<dbReference type="PANTHER" id="PTHR12269:SF1">
    <property type="entry name" value="EUKARYOTIC TRANSLATION INITIATION FACTOR 4E TRANSPORTER"/>
    <property type="match status" value="1"/>
</dbReference>
<protein>
    <recommendedName>
        <fullName evidence="6">Eukaryotic translation initiation factor 4E transporter</fullName>
    </recommendedName>
</protein>
<organism evidence="4 5">
    <name type="scientific">Ancylostoma ceylanicum</name>
    <dbReference type="NCBI Taxonomy" id="53326"/>
    <lineage>
        <taxon>Eukaryota</taxon>
        <taxon>Metazoa</taxon>
        <taxon>Ecdysozoa</taxon>
        <taxon>Nematoda</taxon>
        <taxon>Chromadorea</taxon>
        <taxon>Rhabditida</taxon>
        <taxon>Rhabditina</taxon>
        <taxon>Rhabditomorpha</taxon>
        <taxon>Strongyloidea</taxon>
        <taxon>Ancylostomatidae</taxon>
        <taxon>Ancylostomatinae</taxon>
        <taxon>Ancylostoma</taxon>
    </lineage>
</organism>
<feature type="compositionally biased region" description="Polar residues" evidence="3">
    <location>
        <begin position="800"/>
        <end position="820"/>
    </location>
</feature>
<feature type="compositionally biased region" description="Basic and acidic residues" evidence="3">
    <location>
        <begin position="243"/>
        <end position="253"/>
    </location>
</feature>
<feature type="compositionally biased region" description="Basic and acidic residues" evidence="3">
    <location>
        <begin position="218"/>
        <end position="231"/>
    </location>
</feature>
<proteinExistence type="predicted"/>
<dbReference type="GO" id="GO:0003729">
    <property type="term" value="F:mRNA binding"/>
    <property type="evidence" value="ECO:0007669"/>
    <property type="project" value="TreeGrafter"/>
</dbReference>
<feature type="compositionally biased region" description="Basic and acidic residues" evidence="3">
    <location>
        <begin position="619"/>
        <end position="629"/>
    </location>
</feature>
<keyword evidence="5" id="KW-1185">Reference proteome</keyword>
<feature type="compositionally biased region" description="Polar residues" evidence="3">
    <location>
        <begin position="443"/>
        <end position="456"/>
    </location>
</feature>
<feature type="region of interest" description="Disordered" evidence="3">
    <location>
        <begin position="345"/>
        <end position="423"/>
    </location>
</feature>
<evidence type="ECO:0000313" key="4">
    <source>
        <dbReference type="EMBL" id="EPB74906.1"/>
    </source>
</evidence>
<comment type="subcellular location">
    <subcellularLocation>
        <location evidence="1">Cytoplasm</location>
    </subcellularLocation>
</comment>
<feature type="region of interest" description="Disordered" evidence="3">
    <location>
        <begin position="594"/>
        <end position="637"/>
    </location>
</feature>
<feature type="region of interest" description="Disordered" evidence="3">
    <location>
        <begin position="99"/>
        <end position="313"/>
    </location>
</feature>
<evidence type="ECO:0000256" key="3">
    <source>
        <dbReference type="SAM" id="MobiDB-lite"/>
    </source>
</evidence>
<name>A0A0D6LXS7_9BILA</name>
<feature type="region of interest" description="Disordered" evidence="3">
    <location>
        <begin position="800"/>
        <end position="848"/>
    </location>
</feature>
<feature type="compositionally biased region" description="Polar residues" evidence="3">
    <location>
        <begin position="600"/>
        <end position="617"/>
    </location>
</feature>
<gene>
    <name evidence="4" type="ORF">ANCCEY_06022</name>
</gene>